<dbReference type="InterPro" id="IPR016024">
    <property type="entry name" value="ARM-type_fold"/>
</dbReference>
<dbReference type="InterPro" id="IPR008638">
    <property type="entry name" value="FhaB/CdiA-like_TPS"/>
</dbReference>
<dbReference type="NCBIfam" id="TIGR01901">
    <property type="entry name" value="adhes_NPXG"/>
    <property type="match status" value="1"/>
</dbReference>
<dbReference type="EMBL" id="QJKB01000004">
    <property type="protein sequence ID" value="PXX43125.1"/>
    <property type="molecule type" value="Genomic_DNA"/>
</dbReference>
<keyword evidence="3" id="KW-1185">Reference proteome</keyword>
<accession>A0A318J5Y9</accession>
<dbReference type="InterPro" id="IPR012334">
    <property type="entry name" value="Pectin_lyas_fold"/>
</dbReference>
<dbReference type="Pfam" id="PF05860">
    <property type="entry name" value="TPS"/>
    <property type="match status" value="1"/>
</dbReference>
<dbReference type="PANTHER" id="PTHR12338">
    <property type="entry name" value="AUTOTRANSPORTER"/>
    <property type="match status" value="1"/>
</dbReference>
<dbReference type="SUPFAM" id="SSF51126">
    <property type="entry name" value="Pectin lyase-like"/>
    <property type="match status" value="1"/>
</dbReference>
<dbReference type="Proteomes" id="UP000247792">
    <property type="component" value="Unassembled WGS sequence"/>
</dbReference>
<dbReference type="Gene3D" id="2.160.20.10">
    <property type="entry name" value="Single-stranded right-handed beta-helix, Pectin lyase-like"/>
    <property type="match status" value="1"/>
</dbReference>
<protein>
    <submittedName>
        <fullName evidence="2">Filamentous hemagglutinin family protein</fullName>
    </submittedName>
</protein>
<evidence type="ECO:0000313" key="2">
    <source>
        <dbReference type="EMBL" id="PXX43125.1"/>
    </source>
</evidence>
<proteinExistence type="predicted"/>
<dbReference type="SUPFAM" id="SSF48371">
    <property type="entry name" value="ARM repeat"/>
    <property type="match status" value="1"/>
</dbReference>
<feature type="domain" description="Filamentous haemagglutinin FhaB/tRNA nuclease CdiA-like TPS" evidence="1">
    <location>
        <begin position="49"/>
        <end position="160"/>
    </location>
</feature>
<dbReference type="InterPro" id="IPR011050">
    <property type="entry name" value="Pectin_lyase_fold/virulence"/>
</dbReference>
<evidence type="ECO:0000313" key="3">
    <source>
        <dbReference type="Proteomes" id="UP000247792"/>
    </source>
</evidence>
<gene>
    <name evidence="2" type="ORF">DFR42_104126</name>
</gene>
<dbReference type="SMART" id="SM00912">
    <property type="entry name" value="Haemagg_act"/>
    <property type="match status" value="1"/>
</dbReference>
<comment type="caution">
    <text evidence="2">The sequence shown here is derived from an EMBL/GenBank/DDBJ whole genome shotgun (WGS) entry which is preliminary data.</text>
</comment>
<sequence>MRKEIVMFTQSESVLRSNLRKGLSGRLLPRLMPVLLAACFGSGFVASVANANPVGPQIVNGKVIFNQDGKIFTITNTPGAIINWQDFFINAGETARFVQESANSTVLNRVTGQNPSQILGTLQSNGRVFLINPNGVLFGKGAQVDVNGLTVSSLGMSDADFKAGKLNFSAGTSAGKVSNQGAITTPSGGHVYLIAPDVENSGIITSPQGEILLAAGRSVKLVDSANPDVHVVVSADNNQALNLGQVVAQGGKVGIYGGLISQRGLVSANSAVVGENGKIYFKASQDTILDTGSTTTATGKGRGGDIQILGQRVALAGNAQVDASGNTGGGEVLLGGDYHGDNPAVMNAKRAFVGSEAKISADALKTGDGGKVIVWSDEVTRVNGSISAQGGALGGNGGFVETSGKQNLDFHAKVNVGAARGKAGTLLLDPSSITIAGGNGDGASDGTGTFQGSAIGTINFADGSPTTVYQSELQGLTPGTNIVLEATNYINTSGTFFGSSISLPSNSSITLRTRNASTDVSATRGINLTAADPNLEIKTNGTGTITLQTGTGASPQSADIVVARLSTNSSQISTSASGNTVSKSMTTTPATVGVGGDILLNGTGYINVGSGGLDARGNSSAAGNVTLTSGAYITQQNGTTIYAKDLKLSAVSGLYGNTPTDSMGVLAAKLNAINTGSGDIRIASLGANLIINDVGGTGYGIKQQTSGGAIHLSSPTGFTTEINSPVITNNGLLSINGQGGINLNAGGTINSAGGSINLLATDADALTSTASGTQINSSGAAISIKSDKMNLQGNVNAGSGAVTLDSNAAGTIHLATGATNALAGTLELSAAELNNVSAARLKVGNMSGGSIDIKGAMGSGAGGALQNISTSLTLNSGNTISQQSGATINGASSVQARGYSVTLTEANATGVISGSASTGSFFYNSTNAINVATVDGYSGINAPSSVKLSSDTGITQAAGSNITTGGLALQTKGSANLTNTGNSFSSFAADLNPGGMGSGSLNVYNSGNLTISNLAAITGITTNNQAVTVTAGAGSLTVSDNVNAGTGKVGFIADQLTLGGPGGITAGDFGIRTSTAGRAITVGSGTCTSAPCLSITNLYKVTAPNIAIGSSDPGIASGSISVVGITDTNTSAITDIKHLTTTRIGLLTGSDITQVNPITVQDLGLVAGNSIILNGTNVITNLAAKSNTSMSLVNTQGINVTTLSGGNGSSTYSLSGINTTGNLYLTASSGNIALGANVNTGTATATLAASNGAITQVAGNIVSGGALDATANGGIGHSTGLKTSVPILLANNTGANTDINIKNTGALNVRNVQQSAVGSTGSVLIDNIGAITLDSADAVRTKAGNISLVAHSPLTVNGTVASANGGNITLEAGASGSTADKLTVGSTGSVTTSGNILLKAGDAILISGNVSGGTVTQQAFQNAPLPTLEQCVASPTTPGCSSVLPSLSACISNPSLAGCSVVLPSVAACQANPTLAGCSVVLPSLSSCIANPSQFGCSNVLPSLSSCLANPNIAGCSAVLPSLSACLANPSISGCSSILPSLTSCISNPAQTGCSAVLPSLATCTSSPGTPGCSVVLPALAACLVSPNIAGCSAVLPSVAACTANPSLPGCSSVLPTLSACISNSSLAGCSAVLPTLAACLASPSVPGCSAVLPSLSACVSNSSLPGCSAVLPTLATCTASPSVPGCSAVLPSLSACISNNSLPGCAAVLPTLAACTASPSLPGCSAVLPSLTACIATPTLSGCNNVLPTLSACLANPSQAGCSVVLPTLAACTANPALSGCSSVLPTLAACTISPSLAGCSAVLPALSACVANPALSGCSAVLPTLAACSANPALPGCSAVLPTLTACIAAPTLAGCSSVLPGLASCTANPALPGCSAVLPSLASCVANPGLAGCNAVLPGLATCTAAPTTAGCSAVLPSLAACTANPALAGCSAVLPSLAACTANPSITGCSAVLPSLASCVANPGLPGCNLILPTLATCIATPFASGCSVVLPSLATCVANPATAGCSAVLPALASCAANPALNGCSVVLPSQAQCAANPGLLGCTLVLPIGDLRTGNILNNTINFALNSFISSTLAMSNAISNSSNFFDSGSSDSGRETRFEQRSSFAGTRDNGVLKNATDKKLYCN</sequence>
<organism evidence="2 3">
    <name type="scientific">Undibacterium pigrum</name>
    <dbReference type="NCBI Taxonomy" id="401470"/>
    <lineage>
        <taxon>Bacteria</taxon>
        <taxon>Pseudomonadati</taxon>
        <taxon>Pseudomonadota</taxon>
        <taxon>Betaproteobacteria</taxon>
        <taxon>Burkholderiales</taxon>
        <taxon>Oxalobacteraceae</taxon>
        <taxon>Undibacterium</taxon>
    </lineage>
</organism>
<dbReference type="InterPro" id="IPR050909">
    <property type="entry name" value="Bact_Autotransporter_VF"/>
</dbReference>
<dbReference type="PANTHER" id="PTHR12338:SF5">
    <property type="entry name" value="ANTIGEN 43-RELATED"/>
    <property type="match status" value="1"/>
</dbReference>
<name>A0A318J5Y9_9BURK</name>
<evidence type="ECO:0000259" key="1">
    <source>
        <dbReference type="SMART" id="SM00912"/>
    </source>
</evidence>
<reference evidence="2 3" key="1">
    <citation type="submission" date="2018-05" db="EMBL/GenBank/DDBJ databases">
        <title>Genomic Encyclopedia of Type Strains, Phase IV (KMG-IV): sequencing the most valuable type-strain genomes for metagenomic binning, comparative biology and taxonomic classification.</title>
        <authorList>
            <person name="Goeker M."/>
        </authorList>
    </citation>
    <scope>NUCLEOTIDE SEQUENCE [LARGE SCALE GENOMIC DNA]</scope>
    <source>
        <strain evidence="2 3">DSM 19792</strain>
    </source>
</reference>